<dbReference type="AlphaFoldDB" id="W4M7V8"/>
<dbReference type="CDD" id="cd03768">
    <property type="entry name" value="SR_ResInv"/>
    <property type="match status" value="1"/>
</dbReference>
<dbReference type="Gene3D" id="3.40.50.1390">
    <property type="entry name" value="Resolvase, N-terminal catalytic domain"/>
    <property type="match status" value="1"/>
</dbReference>
<evidence type="ECO:0000259" key="2">
    <source>
        <dbReference type="PROSITE" id="PS51736"/>
    </source>
</evidence>
<evidence type="ECO:0000313" key="4">
    <source>
        <dbReference type="Proteomes" id="UP000019140"/>
    </source>
</evidence>
<gene>
    <name evidence="3" type="ORF">ETSY2_18140</name>
</gene>
<dbReference type="Pfam" id="PF00239">
    <property type="entry name" value="Resolvase"/>
    <property type="match status" value="1"/>
</dbReference>
<dbReference type="InterPro" id="IPR050639">
    <property type="entry name" value="SSR_resolvase"/>
</dbReference>
<evidence type="ECO:0000256" key="1">
    <source>
        <dbReference type="SAM" id="MobiDB-lite"/>
    </source>
</evidence>
<feature type="domain" description="Resolvase/invertase-type recombinase catalytic" evidence="2">
    <location>
        <begin position="27"/>
        <end position="168"/>
    </location>
</feature>
<protein>
    <submittedName>
        <fullName evidence="3">Resolvase</fullName>
    </submittedName>
</protein>
<evidence type="ECO:0000313" key="3">
    <source>
        <dbReference type="EMBL" id="ETX06263.1"/>
    </source>
</evidence>
<dbReference type="EMBL" id="AZHX01000744">
    <property type="protein sequence ID" value="ETX06263.1"/>
    <property type="molecule type" value="Genomic_DNA"/>
</dbReference>
<dbReference type="PANTHER" id="PTHR30461">
    <property type="entry name" value="DNA-INVERTASE FROM LAMBDOID PROPHAGE"/>
    <property type="match status" value="1"/>
</dbReference>
<feature type="region of interest" description="Disordered" evidence="1">
    <location>
        <begin position="164"/>
        <end position="184"/>
    </location>
</feature>
<dbReference type="InterPro" id="IPR006119">
    <property type="entry name" value="Resolv_N"/>
</dbReference>
<proteinExistence type="predicted"/>
<dbReference type="PROSITE" id="PS51736">
    <property type="entry name" value="RECOMBINASES_3"/>
    <property type="match status" value="1"/>
</dbReference>
<comment type="caution">
    <text evidence="3">The sequence shown here is derived from an EMBL/GenBank/DDBJ whole genome shotgun (WGS) entry which is preliminary data.</text>
</comment>
<dbReference type="GO" id="GO:0003677">
    <property type="term" value="F:DNA binding"/>
    <property type="evidence" value="ECO:0007669"/>
    <property type="project" value="InterPro"/>
</dbReference>
<dbReference type="SMART" id="SM00857">
    <property type="entry name" value="Resolvase"/>
    <property type="match status" value="1"/>
</dbReference>
<dbReference type="InterPro" id="IPR036162">
    <property type="entry name" value="Resolvase-like_N_sf"/>
</dbReference>
<keyword evidence="4" id="KW-1185">Reference proteome</keyword>
<name>W4M7V8_9BACT</name>
<dbReference type="PANTHER" id="PTHR30461:SF19">
    <property type="entry name" value="SITE-SPECIFIC RECOMBINASE RESOLVASE FAMILY"/>
    <property type="match status" value="1"/>
</dbReference>
<organism evidence="3 4">
    <name type="scientific">Candidatus Entotheonella gemina</name>
    <dbReference type="NCBI Taxonomy" id="1429439"/>
    <lineage>
        <taxon>Bacteria</taxon>
        <taxon>Pseudomonadati</taxon>
        <taxon>Nitrospinota/Tectimicrobiota group</taxon>
        <taxon>Candidatus Tectimicrobiota</taxon>
        <taxon>Candidatus Entotheonellia</taxon>
        <taxon>Candidatus Entotheonellales</taxon>
        <taxon>Candidatus Entotheonellaceae</taxon>
        <taxon>Candidatus Entotheonella</taxon>
    </lineage>
</organism>
<dbReference type="HOGENOM" id="CLU_010686_3_0_7"/>
<reference evidence="3 4" key="1">
    <citation type="journal article" date="2014" name="Nature">
        <title>An environmental bacterial taxon with a large and distinct metabolic repertoire.</title>
        <authorList>
            <person name="Wilson M.C."/>
            <person name="Mori T."/>
            <person name="Ruckert C."/>
            <person name="Uria A.R."/>
            <person name="Helf M.J."/>
            <person name="Takada K."/>
            <person name="Gernert C."/>
            <person name="Steffens U.A."/>
            <person name="Heycke N."/>
            <person name="Schmitt S."/>
            <person name="Rinke C."/>
            <person name="Helfrich E.J."/>
            <person name="Brachmann A.O."/>
            <person name="Gurgui C."/>
            <person name="Wakimoto T."/>
            <person name="Kracht M."/>
            <person name="Crusemann M."/>
            <person name="Hentschel U."/>
            <person name="Abe I."/>
            <person name="Matsunaga S."/>
            <person name="Kalinowski J."/>
            <person name="Takeyama H."/>
            <person name="Piel J."/>
        </authorList>
    </citation>
    <scope>NUCLEOTIDE SEQUENCE [LARGE SCALE GENOMIC DNA]</scope>
    <source>
        <strain evidence="4">TSY2</strain>
    </source>
</reference>
<sequence>MNNNPIPVSFHRIPSYGHVMMVPSYPRAIACLRASTPEQDVEKNKADILFLANHKALRQVHFVEETISGRVAWRRRKIAQLLDELQRGDALIVSELSRLGRNMLECMEILSIVADKGIALYAVKGAWQLDGSVQSKIIAMAFAMAAEIERDLISQRTREALRAKKAAGAKLGRPPGPGKSKLDPYQPEIEALLANGATQRFIAKRYGTSEVNLSNWIKKRGLKRSE</sequence>
<dbReference type="SUPFAM" id="SSF53041">
    <property type="entry name" value="Resolvase-like"/>
    <property type="match status" value="1"/>
</dbReference>
<dbReference type="Proteomes" id="UP000019140">
    <property type="component" value="Unassembled WGS sequence"/>
</dbReference>
<accession>W4M7V8</accession>
<dbReference type="GO" id="GO:0000150">
    <property type="term" value="F:DNA strand exchange activity"/>
    <property type="evidence" value="ECO:0007669"/>
    <property type="project" value="InterPro"/>
</dbReference>